<reference evidence="9 10" key="1">
    <citation type="journal article" date="2015" name="Nature">
        <title>rRNA introns, odd ribosomes, and small enigmatic genomes across a large radiation of phyla.</title>
        <authorList>
            <person name="Brown C.T."/>
            <person name="Hug L.A."/>
            <person name="Thomas B.C."/>
            <person name="Sharon I."/>
            <person name="Castelle C.J."/>
            <person name="Singh A."/>
            <person name="Wilkins M.J."/>
            <person name="Williams K.H."/>
            <person name="Banfield J.F."/>
        </authorList>
    </citation>
    <scope>NUCLEOTIDE SEQUENCE [LARGE SCALE GENOMIC DNA]</scope>
</reference>
<dbReference type="InterPro" id="IPR005144">
    <property type="entry name" value="ATP-cone_dom"/>
</dbReference>
<name>A0A0G0GCE6_9BACT</name>
<dbReference type="HAMAP" id="MF_00440">
    <property type="entry name" value="NrdR"/>
    <property type="match status" value="1"/>
</dbReference>
<keyword evidence="4 7" id="KW-0805">Transcription regulation</keyword>
<feature type="domain" description="ATP-cone" evidence="8">
    <location>
        <begin position="49"/>
        <end position="139"/>
    </location>
</feature>
<comment type="cofactor">
    <cofactor evidence="7">
        <name>Zn(2+)</name>
        <dbReference type="ChEBI" id="CHEBI:29105"/>
    </cofactor>
    <text evidence="7">Binds 1 zinc ion.</text>
</comment>
<keyword evidence="7" id="KW-0862">Zinc</keyword>
<dbReference type="Pfam" id="PF22811">
    <property type="entry name" value="Zn_ribbon_NrdR"/>
    <property type="match status" value="1"/>
</dbReference>
<dbReference type="STRING" id="1619046.US42_C0007G0018"/>
<keyword evidence="1 7" id="KW-0678">Repressor</keyword>
<evidence type="ECO:0000313" key="10">
    <source>
        <dbReference type="Proteomes" id="UP000034849"/>
    </source>
</evidence>
<evidence type="ECO:0000256" key="5">
    <source>
        <dbReference type="ARBA" id="ARBA00023125"/>
    </source>
</evidence>
<dbReference type="Pfam" id="PF03477">
    <property type="entry name" value="ATP-cone"/>
    <property type="match status" value="1"/>
</dbReference>
<dbReference type="InterPro" id="IPR055173">
    <property type="entry name" value="NrdR-like_N"/>
</dbReference>
<keyword evidence="5 7" id="KW-0238">DNA-binding</keyword>
<keyword evidence="7" id="KW-0863">Zinc-finger</keyword>
<dbReference type="InterPro" id="IPR003796">
    <property type="entry name" value="RNR_NrdR-like"/>
</dbReference>
<keyword evidence="7" id="KW-0479">Metal-binding</keyword>
<evidence type="ECO:0000256" key="2">
    <source>
        <dbReference type="ARBA" id="ARBA00022741"/>
    </source>
</evidence>
<comment type="similarity">
    <text evidence="7">Belongs to the NrdR family.</text>
</comment>
<dbReference type="PROSITE" id="PS51161">
    <property type="entry name" value="ATP_CONE"/>
    <property type="match status" value="1"/>
</dbReference>
<evidence type="ECO:0000259" key="8">
    <source>
        <dbReference type="PROSITE" id="PS51161"/>
    </source>
</evidence>
<dbReference type="GO" id="GO:0003677">
    <property type="term" value="F:DNA binding"/>
    <property type="evidence" value="ECO:0007669"/>
    <property type="project" value="UniProtKB-KW"/>
</dbReference>
<organism evidence="9 10">
    <name type="scientific">Candidatus Magasanikbacteria bacterium GW2011_GWC2_37_14</name>
    <dbReference type="NCBI Taxonomy" id="1619046"/>
    <lineage>
        <taxon>Bacteria</taxon>
        <taxon>Candidatus Magasanikiibacteriota</taxon>
    </lineage>
</organism>
<dbReference type="NCBIfam" id="TIGR00244">
    <property type="entry name" value="transcriptional regulator NrdR"/>
    <property type="match status" value="1"/>
</dbReference>
<feature type="zinc finger region" evidence="7">
    <location>
        <begin position="3"/>
        <end position="34"/>
    </location>
</feature>
<comment type="function">
    <text evidence="7">Negatively regulates transcription of bacterial ribonucleotide reductase nrd genes and operons by binding to NrdR-boxes.</text>
</comment>
<keyword evidence="2 7" id="KW-0547">Nucleotide-binding</keyword>
<sequence length="155" mass="18278">MFCPVCRYKETKVVDSRVTQDGLAIRRRRECEKCAYRFSTIEEAELLDIVVVKQDGRREGYSRSKMESGVVRSLTKRPYTQEAFNRLIQAIERDIQKKKKREVTSKEIGELVMRHLEKFDKIAYVRFASIYRAFEDVGKFEMVIKELGGKKLKNK</sequence>
<dbReference type="GO" id="GO:0005524">
    <property type="term" value="F:ATP binding"/>
    <property type="evidence" value="ECO:0007669"/>
    <property type="project" value="UniProtKB-UniRule"/>
</dbReference>
<dbReference type="GO" id="GO:0008270">
    <property type="term" value="F:zinc ion binding"/>
    <property type="evidence" value="ECO:0007669"/>
    <property type="project" value="UniProtKB-UniRule"/>
</dbReference>
<keyword evidence="6 7" id="KW-0804">Transcription</keyword>
<dbReference type="PATRIC" id="fig|1619046.3.peg.473"/>
<evidence type="ECO:0000256" key="3">
    <source>
        <dbReference type="ARBA" id="ARBA00022840"/>
    </source>
</evidence>
<dbReference type="AlphaFoldDB" id="A0A0G0GCE6"/>
<dbReference type="PANTHER" id="PTHR30455">
    <property type="entry name" value="TRANSCRIPTIONAL REPRESSOR NRDR"/>
    <property type="match status" value="1"/>
</dbReference>
<dbReference type="Proteomes" id="UP000034849">
    <property type="component" value="Unassembled WGS sequence"/>
</dbReference>
<evidence type="ECO:0000313" key="9">
    <source>
        <dbReference type="EMBL" id="KKQ27627.1"/>
    </source>
</evidence>
<comment type="caution">
    <text evidence="9">The sequence shown here is derived from an EMBL/GenBank/DDBJ whole genome shotgun (WGS) entry which is preliminary data.</text>
</comment>
<proteinExistence type="inferred from homology"/>
<evidence type="ECO:0000256" key="4">
    <source>
        <dbReference type="ARBA" id="ARBA00023015"/>
    </source>
</evidence>
<dbReference type="EMBL" id="LBSX01000007">
    <property type="protein sequence ID" value="KKQ27627.1"/>
    <property type="molecule type" value="Genomic_DNA"/>
</dbReference>
<keyword evidence="3 7" id="KW-0067">ATP-binding</keyword>
<gene>
    <name evidence="7" type="primary">nrdR</name>
    <name evidence="9" type="ORF">US42_C0007G0018</name>
</gene>
<dbReference type="PANTHER" id="PTHR30455:SF2">
    <property type="entry name" value="TRANSCRIPTIONAL REPRESSOR NRDR"/>
    <property type="match status" value="1"/>
</dbReference>
<evidence type="ECO:0000256" key="6">
    <source>
        <dbReference type="ARBA" id="ARBA00023163"/>
    </source>
</evidence>
<evidence type="ECO:0000256" key="1">
    <source>
        <dbReference type="ARBA" id="ARBA00022491"/>
    </source>
</evidence>
<protein>
    <recommendedName>
        <fullName evidence="7">Transcriptional repressor NrdR</fullName>
    </recommendedName>
</protein>
<dbReference type="GO" id="GO:0045892">
    <property type="term" value="P:negative regulation of DNA-templated transcription"/>
    <property type="evidence" value="ECO:0007669"/>
    <property type="project" value="UniProtKB-UniRule"/>
</dbReference>
<evidence type="ECO:0000256" key="7">
    <source>
        <dbReference type="HAMAP-Rule" id="MF_00440"/>
    </source>
</evidence>
<accession>A0A0G0GCE6</accession>